<gene>
    <name evidence="2" type="ORF">LQ567_02470</name>
</gene>
<proteinExistence type="predicted"/>
<reference evidence="2 3" key="1">
    <citation type="submission" date="2021-11" db="EMBL/GenBank/DDBJ databases">
        <title>Genomic of Niabella pedocola.</title>
        <authorList>
            <person name="Wu T."/>
        </authorList>
    </citation>
    <scope>NUCLEOTIDE SEQUENCE [LARGE SCALE GENOMIC DNA]</scope>
    <source>
        <strain evidence="2 3">JCM 31011</strain>
    </source>
</reference>
<sequence length="244" mass="28274">MGRYCLTLLFLWISQVAIAQFNDSTHHYLNAGLSGTLNQSSGSKNYLLNNALKYRFYKRKSELNANAAWIYGQNNDGITNNDVTTALDFNIYRDTASRLNYWGLTAYTSSYSLRINGQFQAGLGGAYKLIDDGLLYFRISDGILFEQSDIAPTDSTRERYHTFRNSLRLQLRWHPYHALSFESTSFWQPSLKSMDDYIVTCQLGLNLKLVKWLSLSTRLNYNRINRTGKENLLFTYGVLFERYF</sequence>
<accession>A0ABS8PKI2</accession>
<protein>
    <submittedName>
        <fullName evidence="2">DUF481 domain-containing protein</fullName>
    </submittedName>
</protein>
<keyword evidence="3" id="KW-1185">Reference proteome</keyword>
<feature type="signal peptide" evidence="1">
    <location>
        <begin position="1"/>
        <end position="19"/>
    </location>
</feature>
<dbReference type="Pfam" id="PF04338">
    <property type="entry name" value="DUF481"/>
    <property type="match status" value="1"/>
</dbReference>
<evidence type="ECO:0000313" key="3">
    <source>
        <dbReference type="Proteomes" id="UP001199816"/>
    </source>
</evidence>
<comment type="caution">
    <text evidence="2">The sequence shown here is derived from an EMBL/GenBank/DDBJ whole genome shotgun (WGS) entry which is preliminary data.</text>
</comment>
<evidence type="ECO:0000313" key="2">
    <source>
        <dbReference type="EMBL" id="MCD2421608.1"/>
    </source>
</evidence>
<dbReference type="RefSeq" id="WP_231002513.1">
    <property type="nucleotide sequence ID" value="NZ_JAJNEC010000003.1"/>
</dbReference>
<dbReference type="EMBL" id="JAJNEC010000003">
    <property type="protein sequence ID" value="MCD2421608.1"/>
    <property type="molecule type" value="Genomic_DNA"/>
</dbReference>
<dbReference type="Proteomes" id="UP001199816">
    <property type="component" value="Unassembled WGS sequence"/>
</dbReference>
<keyword evidence="1" id="KW-0732">Signal</keyword>
<dbReference type="InterPro" id="IPR007433">
    <property type="entry name" value="DUF481"/>
</dbReference>
<feature type="chain" id="PRO_5046745564" evidence="1">
    <location>
        <begin position="20"/>
        <end position="244"/>
    </location>
</feature>
<evidence type="ECO:0000256" key="1">
    <source>
        <dbReference type="SAM" id="SignalP"/>
    </source>
</evidence>
<name>A0ABS8PKI2_9BACT</name>
<organism evidence="2 3">
    <name type="scientific">Niabella pedocola</name>
    <dbReference type="NCBI Taxonomy" id="1752077"/>
    <lineage>
        <taxon>Bacteria</taxon>
        <taxon>Pseudomonadati</taxon>
        <taxon>Bacteroidota</taxon>
        <taxon>Chitinophagia</taxon>
        <taxon>Chitinophagales</taxon>
        <taxon>Chitinophagaceae</taxon>
        <taxon>Niabella</taxon>
    </lineage>
</organism>